<dbReference type="EMBL" id="CP014844">
    <property type="protein sequence ID" value="AMR77917.1"/>
    <property type="molecule type" value="Genomic_DNA"/>
</dbReference>
<keyword evidence="3" id="KW-1185">Reference proteome</keyword>
<dbReference type="STRING" id="1796606.A2G96_09290"/>
<dbReference type="Proteomes" id="UP000075238">
    <property type="component" value="Chromosome 1"/>
</dbReference>
<dbReference type="RefSeq" id="WP_062798614.1">
    <property type="nucleotide sequence ID" value="NZ_CP014844.1"/>
</dbReference>
<sequence>MNAPTVSAFDFSSPGAVQFNAGAPAIILEASTVHVLAWIYVDSAGLPADQKVFSLCQSLILGVGTGGGDVPMLYPEVWDNAGNRYTFQAGQIPTDQWSLVEMIWTQGQSLVGLINGVQVQSVPVSDNPLQPPVADGTSYVGAFWDSYSYPFCGMVQSVLLTNGADQTATQGFALQPSGAISNWGPSGPVFIGGASTVTLDTPPATPYGAPDQPPAPTYVGEQMPATVNASTPFAMLVPGMDSSTYTILGISQVWQQLVELTGQPGLDTGYEVDVTTGVSITDSETQTLGVSLGLESGFDIGVFSAKVNLTLSYSVSFTEELSITEATTIAKRFDIDKPDVATTGIWWQAVPTLTTFQVVNNMNTVGASVQDPLPEITATVYPPQSQRTLKTGTSPLTGKASTARPSLRL</sequence>
<evidence type="ECO:0000256" key="1">
    <source>
        <dbReference type="SAM" id="MobiDB-lite"/>
    </source>
</evidence>
<accession>A0A142JIK5</accession>
<feature type="region of interest" description="Disordered" evidence="1">
    <location>
        <begin position="383"/>
        <end position="409"/>
    </location>
</feature>
<dbReference type="AlphaFoldDB" id="A0A142JIK5"/>
<evidence type="ECO:0000313" key="2">
    <source>
        <dbReference type="EMBL" id="AMR77917.1"/>
    </source>
</evidence>
<dbReference type="OrthoDB" id="9907534at2"/>
<evidence type="ECO:0000313" key="3">
    <source>
        <dbReference type="Proteomes" id="UP000075238"/>
    </source>
</evidence>
<gene>
    <name evidence="2" type="ORF">A2G96_09290</name>
</gene>
<name>A0A142JIK5_9BURK</name>
<dbReference type="InterPro" id="IPR013320">
    <property type="entry name" value="ConA-like_dom_sf"/>
</dbReference>
<reference evidence="2 3" key="1">
    <citation type="submission" date="2016-03" db="EMBL/GenBank/DDBJ databases">
        <title>Complete genome sequence of a novel chlorpyrifos degrading bacterium, Cupriavidus nantongensis sp. X1.</title>
        <authorList>
            <person name="Fang L."/>
        </authorList>
    </citation>
    <scope>NUCLEOTIDE SEQUENCE [LARGE SCALE GENOMIC DNA]</scope>
    <source>
        <strain evidence="2 3">X1</strain>
    </source>
</reference>
<dbReference type="KEGG" id="cnan:A2G96_09290"/>
<dbReference type="Gene3D" id="2.60.120.200">
    <property type="match status" value="1"/>
</dbReference>
<dbReference type="SUPFAM" id="SSF49899">
    <property type="entry name" value="Concanavalin A-like lectins/glucanases"/>
    <property type="match status" value="1"/>
</dbReference>
<organism evidence="2 3">
    <name type="scientific">Cupriavidus nantongensis</name>
    <dbReference type="NCBI Taxonomy" id="1796606"/>
    <lineage>
        <taxon>Bacteria</taxon>
        <taxon>Pseudomonadati</taxon>
        <taxon>Pseudomonadota</taxon>
        <taxon>Betaproteobacteria</taxon>
        <taxon>Burkholderiales</taxon>
        <taxon>Burkholderiaceae</taxon>
        <taxon>Cupriavidus</taxon>
    </lineage>
</organism>
<protein>
    <submittedName>
        <fullName evidence="2">Uncharacterized protein</fullName>
    </submittedName>
</protein>
<proteinExistence type="predicted"/>